<accession>A0A0P6W500</accession>
<evidence type="ECO:0000313" key="3">
    <source>
        <dbReference type="EMBL" id="KPL54318.1"/>
    </source>
</evidence>
<dbReference type="PROSITE" id="PS50943">
    <property type="entry name" value="HTH_CROC1"/>
    <property type="match status" value="1"/>
</dbReference>
<dbReference type="InterPro" id="IPR013096">
    <property type="entry name" value="Cupin_2"/>
</dbReference>
<gene>
    <name evidence="3" type="ORF">ABB55_20625</name>
</gene>
<evidence type="ECO:0000259" key="2">
    <source>
        <dbReference type="PROSITE" id="PS50943"/>
    </source>
</evidence>
<dbReference type="SMART" id="SM00530">
    <property type="entry name" value="HTH_XRE"/>
    <property type="match status" value="1"/>
</dbReference>
<dbReference type="CDD" id="cd02209">
    <property type="entry name" value="cupin_XRE_C"/>
    <property type="match status" value="1"/>
</dbReference>
<dbReference type="GO" id="GO:0005829">
    <property type="term" value="C:cytosol"/>
    <property type="evidence" value="ECO:0007669"/>
    <property type="project" value="TreeGrafter"/>
</dbReference>
<dbReference type="Gene3D" id="2.60.120.10">
    <property type="entry name" value="Jelly Rolls"/>
    <property type="match status" value="1"/>
</dbReference>
<dbReference type="PANTHER" id="PTHR46797">
    <property type="entry name" value="HTH-TYPE TRANSCRIPTIONAL REGULATOR"/>
    <property type="match status" value="1"/>
</dbReference>
<dbReference type="CDD" id="cd00093">
    <property type="entry name" value="HTH_XRE"/>
    <property type="match status" value="1"/>
</dbReference>
<dbReference type="SUPFAM" id="SSF51182">
    <property type="entry name" value="RmlC-like cupins"/>
    <property type="match status" value="1"/>
</dbReference>
<dbReference type="GO" id="GO:0003677">
    <property type="term" value="F:DNA binding"/>
    <property type="evidence" value="ECO:0007669"/>
    <property type="project" value="UniProtKB-KW"/>
</dbReference>
<dbReference type="RefSeq" id="WP_054360486.1">
    <property type="nucleotide sequence ID" value="NZ_LJYW01000001.1"/>
</dbReference>
<dbReference type="EMBL" id="LJYW01000001">
    <property type="protein sequence ID" value="KPL54318.1"/>
    <property type="molecule type" value="Genomic_DNA"/>
</dbReference>
<evidence type="ECO:0000256" key="1">
    <source>
        <dbReference type="ARBA" id="ARBA00023125"/>
    </source>
</evidence>
<dbReference type="InterPro" id="IPR014710">
    <property type="entry name" value="RmlC-like_jellyroll"/>
</dbReference>
<evidence type="ECO:0000313" key="4">
    <source>
        <dbReference type="Proteomes" id="UP000048984"/>
    </source>
</evidence>
<dbReference type="GO" id="GO:0003700">
    <property type="term" value="F:DNA-binding transcription factor activity"/>
    <property type="evidence" value="ECO:0007669"/>
    <property type="project" value="TreeGrafter"/>
</dbReference>
<dbReference type="STRING" id="665126.ABB55_20625"/>
<keyword evidence="4" id="KW-1185">Reference proteome</keyword>
<proteinExistence type="predicted"/>
<dbReference type="InterPro" id="IPR050807">
    <property type="entry name" value="TransReg_Diox_bact_type"/>
</dbReference>
<name>A0A0P6W500_9HYPH</name>
<dbReference type="SUPFAM" id="SSF47413">
    <property type="entry name" value="lambda repressor-like DNA-binding domains"/>
    <property type="match status" value="1"/>
</dbReference>
<dbReference type="InterPro" id="IPR001387">
    <property type="entry name" value="Cro/C1-type_HTH"/>
</dbReference>
<reference evidence="3 4" key="2">
    <citation type="submission" date="2015-10" db="EMBL/GenBank/DDBJ databases">
        <title>Draft Genome Sequence of Prosthecomicrobium hirschii ATCC 27832.</title>
        <authorList>
            <person name="Daniel J."/>
            <person name="Givan S.A."/>
            <person name="Brun Y.V."/>
            <person name="Brown P.J."/>
        </authorList>
    </citation>
    <scope>NUCLEOTIDE SEQUENCE [LARGE SCALE GENOMIC DNA]</scope>
    <source>
        <strain evidence="3 4">16</strain>
    </source>
</reference>
<dbReference type="AlphaFoldDB" id="A0A0P6W500"/>
<comment type="caution">
    <text evidence="3">The sequence shown here is derived from an EMBL/GenBank/DDBJ whole genome shotgun (WGS) entry which is preliminary data.</text>
</comment>
<dbReference type="Gene3D" id="1.10.260.40">
    <property type="entry name" value="lambda repressor-like DNA-binding domains"/>
    <property type="match status" value="1"/>
</dbReference>
<keyword evidence="1" id="KW-0238">DNA-binding</keyword>
<dbReference type="PANTHER" id="PTHR46797:SF10">
    <property type="entry name" value="BLR1115 PROTEIN"/>
    <property type="match status" value="1"/>
</dbReference>
<dbReference type="Pfam" id="PF01381">
    <property type="entry name" value="HTH_3"/>
    <property type="match status" value="1"/>
</dbReference>
<dbReference type="Pfam" id="PF07883">
    <property type="entry name" value="Cupin_2"/>
    <property type="match status" value="1"/>
</dbReference>
<dbReference type="InterPro" id="IPR011051">
    <property type="entry name" value="RmlC_Cupin_sf"/>
</dbReference>
<protein>
    <submittedName>
        <fullName evidence="3">LacI family transcriptional regulator</fullName>
    </submittedName>
</protein>
<dbReference type="InterPro" id="IPR010982">
    <property type="entry name" value="Lambda_DNA-bd_dom_sf"/>
</dbReference>
<reference evidence="3 4" key="1">
    <citation type="submission" date="2015-09" db="EMBL/GenBank/DDBJ databases">
        <authorList>
            <person name="Jackson K.R."/>
            <person name="Lunt B.L."/>
            <person name="Fisher J.N.B."/>
            <person name="Gardner A.V."/>
            <person name="Bailey M.E."/>
            <person name="Deus L.M."/>
            <person name="Earl A.S."/>
            <person name="Gibby P.D."/>
            <person name="Hartmann K.A."/>
            <person name="Liu J.E."/>
            <person name="Manci A.M."/>
            <person name="Nielsen D.A."/>
            <person name="Solomon M.B."/>
            <person name="Breakwell D.P."/>
            <person name="Burnett S.H."/>
            <person name="Grose J.H."/>
        </authorList>
    </citation>
    <scope>NUCLEOTIDE SEQUENCE [LARGE SCALE GENOMIC DNA]</scope>
    <source>
        <strain evidence="3 4">16</strain>
    </source>
</reference>
<organism evidence="3 4">
    <name type="scientific">Prosthecodimorpha hirschii</name>
    <dbReference type="NCBI Taxonomy" id="665126"/>
    <lineage>
        <taxon>Bacteria</taxon>
        <taxon>Pseudomonadati</taxon>
        <taxon>Pseudomonadota</taxon>
        <taxon>Alphaproteobacteria</taxon>
        <taxon>Hyphomicrobiales</taxon>
        <taxon>Ancalomicrobiaceae</taxon>
        <taxon>Prosthecodimorpha</taxon>
    </lineage>
</organism>
<dbReference type="Proteomes" id="UP000048984">
    <property type="component" value="Unassembled WGS sequence"/>
</dbReference>
<feature type="domain" description="HTH cro/C1-type" evidence="2">
    <location>
        <begin position="16"/>
        <end position="70"/>
    </location>
</feature>
<sequence>MTSIIDDTGTLIARRIRLEREARGWSLADLAERAGVAKATISKIEREEASPTAVVLVRLARAFDLTLAGLLLRAEDGGGRLIRAADQPVWRDPETGYRRRQVFSRPDHPVEIVEVEMPAGGRVTLPSDSYARIRQALWVLSGRLVLTEGGTRHALEAGDCLGFGPPAEVTFANVTDRPCRYVVALART</sequence>